<proteinExistence type="predicted"/>
<gene>
    <name evidence="1" type="ORF">CH357_13080</name>
</gene>
<dbReference type="Proteomes" id="UP000232196">
    <property type="component" value="Unassembled WGS sequence"/>
</dbReference>
<dbReference type="OrthoDB" id="330728at2"/>
<comment type="caution">
    <text evidence="1">The sequence shown here is derived from an EMBL/GenBank/DDBJ whole genome shotgun (WGS) entry which is preliminary data.</text>
</comment>
<dbReference type="RefSeq" id="WP_100707205.1">
    <property type="nucleotide sequence ID" value="NZ_NPDL01000005.1"/>
</dbReference>
<protein>
    <submittedName>
        <fullName evidence="1">Uncharacterized protein</fullName>
    </submittedName>
</protein>
<accession>A0A2M9XBQ9</accession>
<keyword evidence="2" id="KW-1185">Reference proteome</keyword>
<name>A0A2M9XBQ9_9LEPT</name>
<dbReference type="PROSITE" id="PS51257">
    <property type="entry name" value="PROKAR_LIPOPROTEIN"/>
    <property type="match status" value="1"/>
</dbReference>
<evidence type="ECO:0000313" key="1">
    <source>
        <dbReference type="EMBL" id="PJZ25135.1"/>
    </source>
</evidence>
<organism evidence="1 2">
    <name type="scientific">Leptospira hartskeerlii</name>
    <dbReference type="NCBI Taxonomy" id="2023177"/>
    <lineage>
        <taxon>Bacteria</taxon>
        <taxon>Pseudomonadati</taxon>
        <taxon>Spirochaetota</taxon>
        <taxon>Spirochaetia</taxon>
        <taxon>Leptospirales</taxon>
        <taxon>Leptospiraceae</taxon>
        <taxon>Leptospira</taxon>
    </lineage>
</organism>
<dbReference type="EMBL" id="NPDN01000006">
    <property type="protein sequence ID" value="PJZ25135.1"/>
    <property type="molecule type" value="Genomic_DNA"/>
</dbReference>
<dbReference type="AlphaFoldDB" id="A0A2M9XBQ9"/>
<reference evidence="1 2" key="1">
    <citation type="submission" date="2017-07" db="EMBL/GenBank/DDBJ databases">
        <title>Leptospira spp. isolated from tropical soils.</title>
        <authorList>
            <person name="Thibeaux R."/>
            <person name="Iraola G."/>
            <person name="Ferres I."/>
            <person name="Bierque E."/>
            <person name="Girault D."/>
            <person name="Soupe-Gilbert M.-E."/>
            <person name="Picardeau M."/>
            <person name="Goarant C."/>
        </authorList>
    </citation>
    <scope>NUCLEOTIDE SEQUENCE [LARGE SCALE GENOMIC DNA]</scope>
    <source>
        <strain evidence="1 2">MCA1-C-A1</strain>
    </source>
</reference>
<evidence type="ECO:0000313" key="2">
    <source>
        <dbReference type="Proteomes" id="UP000232196"/>
    </source>
</evidence>
<sequence length="112" mass="11837">MTRFLPFFLAIALLGIVSCNTGERDIKGNALATFYANCTGGSYPACKNACENKYGTTVTTTNLAGLNSCLTSCNTSCNVSTFCFQLSQSCKSDCDSYMTNCVLILGATGFGQ</sequence>